<evidence type="ECO:0000313" key="2">
    <source>
        <dbReference type="EMBL" id="KXS09014.1"/>
    </source>
</evidence>
<dbReference type="AlphaFoldDB" id="A0A138ZX23"/>
<reference evidence="2 3" key="1">
    <citation type="journal article" date="2015" name="Genome Biol. Evol.">
        <title>Phylogenomic analyses indicate that early fungi evolved digesting cell walls of algal ancestors of land plants.</title>
        <authorList>
            <person name="Chang Y."/>
            <person name="Wang S."/>
            <person name="Sekimoto S."/>
            <person name="Aerts A.L."/>
            <person name="Choi C."/>
            <person name="Clum A."/>
            <person name="LaButti K.M."/>
            <person name="Lindquist E.A."/>
            <person name="Yee Ngan C."/>
            <person name="Ohm R.A."/>
            <person name="Salamov A.A."/>
            <person name="Grigoriev I.V."/>
            <person name="Spatafora J.W."/>
            <person name="Berbee M.L."/>
        </authorList>
    </citation>
    <scope>NUCLEOTIDE SEQUENCE [LARGE SCALE GENOMIC DNA]</scope>
    <source>
        <strain evidence="2 3">JEL478</strain>
    </source>
</reference>
<dbReference type="EMBL" id="KQ965899">
    <property type="protein sequence ID" value="KXS09014.1"/>
    <property type="molecule type" value="Genomic_DNA"/>
</dbReference>
<accession>A0A138ZX23</accession>
<evidence type="ECO:0000313" key="3">
    <source>
        <dbReference type="Proteomes" id="UP000070544"/>
    </source>
</evidence>
<gene>
    <name evidence="2" type="ORF">M427DRAFT_39678</name>
</gene>
<feature type="region of interest" description="Disordered" evidence="1">
    <location>
        <begin position="72"/>
        <end position="98"/>
    </location>
</feature>
<sequence>MDFDIEQDGFPPLATEDHSVASIDKDDATPSEPRSDLRLILSRVNGTPLDKEFLEALAKVAKTYGHKIDVSDAPERGECDPETDLIGTVGNATGPRKPSDIRVMPSVTNKYRQKHFLNKNGEHPSPPVHSINVRHAPADLHVAQVKRTVLTPSPIMGAIAVQRPKALRETLEQSAACLKSPEAKLTPLLQRITDTPPFQATQAVPIVSQSLDVVEVPSAPVSASTREQDLAEIRHTASSTPPPHDSAHNAANCVERNASIVSSVDSPSGEETTKSSHVPSAARMRTKATNRRQNSSAYAMQKALLHLPDQMGTNAQIIEWIENNMPEYFLGKREWKQKSSCVEASSWYSDPPS</sequence>
<feature type="region of interest" description="Disordered" evidence="1">
    <location>
        <begin position="261"/>
        <end position="295"/>
    </location>
</feature>
<feature type="compositionally biased region" description="Basic and acidic residues" evidence="1">
    <location>
        <begin position="15"/>
        <end position="34"/>
    </location>
</feature>
<proteinExistence type="predicted"/>
<name>A0A138ZX23_GONPJ</name>
<feature type="compositionally biased region" description="Polar residues" evidence="1">
    <location>
        <begin position="261"/>
        <end position="278"/>
    </location>
</feature>
<feature type="region of interest" description="Disordered" evidence="1">
    <location>
        <begin position="1"/>
        <end position="34"/>
    </location>
</feature>
<keyword evidence="3" id="KW-1185">Reference proteome</keyword>
<organism evidence="2 3">
    <name type="scientific">Gonapodya prolifera (strain JEL478)</name>
    <name type="common">Monoblepharis prolifera</name>
    <dbReference type="NCBI Taxonomy" id="1344416"/>
    <lineage>
        <taxon>Eukaryota</taxon>
        <taxon>Fungi</taxon>
        <taxon>Fungi incertae sedis</taxon>
        <taxon>Chytridiomycota</taxon>
        <taxon>Chytridiomycota incertae sedis</taxon>
        <taxon>Monoblepharidomycetes</taxon>
        <taxon>Monoblepharidales</taxon>
        <taxon>Gonapodyaceae</taxon>
        <taxon>Gonapodya</taxon>
    </lineage>
</organism>
<dbReference type="Proteomes" id="UP000070544">
    <property type="component" value="Unassembled WGS sequence"/>
</dbReference>
<evidence type="ECO:0000256" key="1">
    <source>
        <dbReference type="SAM" id="MobiDB-lite"/>
    </source>
</evidence>
<protein>
    <submittedName>
        <fullName evidence="2">Uncharacterized protein</fullName>
    </submittedName>
</protein>